<name>A0A7W8BEJ4_STREU</name>
<dbReference type="RefSeq" id="WP_146045515.1">
    <property type="nucleotide sequence ID" value="NZ_JACHJF010000018.1"/>
</dbReference>
<proteinExistence type="predicted"/>
<dbReference type="EMBL" id="JACHJF010000018">
    <property type="protein sequence ID" value="MBB5121373.1"/>
    <property type="molecule type" value="Genomic_DNA"/>
</dbReference>
<evidence type="ECO:0000313" key="2">
    <source>
        <dbReference type="EMBL" id="MBB5121373.1"/>
    </source>
</evidence>
<evidence type="ECO:0000256" key="1">
    <source>
        <dbReference type="SAM" id="MobiDB-lite"/>
    </source>
</evidence>
<feature type="region of interest" description="Disordered" evidence="1">
    <location>
        <begin position="54"/>
        <end position="78"/>
    </location>
</feature>
<sequence length="410" mass="43511">MDSRQVMALAAGAARRGLAVKVGLPLIAALMAFLILVGMMAGFGGGSASAAGCEQPGLPADDGPNGDGRQSGDAMGGADKDLRATQVAHAKIIDEVAKEGKLPGRATLIALMTGLAESELRNLKGGDRDSVGIFQQRPSTGWGTPEQINDIKYATHMFFFGGDSGDPPGLTDVPWESLSLNDAAQKVQRSAFQDGYRSKETQARSIAQEAGIDLDRPGENHPAQPGKNGTNGGGGDRKDDGKDDKDPDEPRDCEQQGSGKPGKPGEPFHDGGAGWPNGVKNPLSTADAIRKAREEADSHRSQWYQRCLAFTSIMYGWNSSGTNFAIDHYQVVMPKEMRHDGDRNPPPGALMFWDTGHRAGHVAIYLGDGKIASNDIVTPGEISVVPATDIETKWSAKYLGWSPPYYPNGG</sequence>
<gene>
    <name evidence="2" type="ORF">FHS36_004827</name>
</gene>
<dbReference type="InterPro" id="IPR038765">
    <property type="entry name" value="Papain-like_cys_pep_sf"/>
</dbReference>
<dbReference type="AlphaFoldDB" id="A0A7W8BEJ4"/>
<evidence type="ECO:0000313" key="3">
    <source>
        <dbReference type="Proteomes" id="UP000528608"/>
    </source>
</evidence>
<organism evidence="2 3">
    <name type="scientific">Streptomyces eurocidicus</name>
    <name type="common">Streptoverticillium eurocidicus</name>
    <dbReference type="NCBI Taxonomy" id="66423"/>
    <lineage>
        <taxon>Bacteria</taxon>
        <taxon>Bacillati</taxon>
        <taxon>Actinomycetota</taxon>
        <taxon>Actinomycetes</taxon>
        <taxon>Kitasatosporales</taxon>
        <taxon>Streptomycetaceae</taxon>
        <taxon>Streptomyces</taxon>
    </lineage>
</organism>
<dbReference type="OrthoDB" id="5496837at2"/>
<reference evidence="2 3" key="1">
    <citation type="submission" date="2020-08" db="EMBL/GenBank/DDBJ databases">
        <title>Genomic Encyclopedia of Type Strains, Phase III (KMG-III): the genomes of soil and plant-associated and newly described type strains.</title>
        <authorList>
            <person name="Whitman W."/>
        </authorList>
    </citation>
    <scope>NUCLEOTIDE SEQUENCE [LARGE SCALE GENOMIC DNA]</scope>
    <source>
        <strain evidence="2 3">CECT 3259</strain>
    </source>
</reference>
<protein>
    <submittedName>
        <fullName evidence="2">Cell wall-associated NlpC family hydrolase</fullName>
    </submittedName>
</protein>
<dbReference type="GO" id="GO:0016787">
    <property type="term" value="F:hydrolase activity"/>
    <property type="evidence" value="ECO:0007669"/>
    <property type="project" value="UniProtKB-KW"/>
</dbReference>
<accession>A0A7W8BEJ4</accession>
<feature type="compositionally biased region" description="Basic and acidic residues" evidence="1">
    <location>
        <begin position="235"/>
        <end position="254"/>
    </location>
</feature>
<dbReference type="Gene3D" id="3.90.1720.10">
    <property type="entry name" value="endopeptidase domain like (from Nostoc punctiforme)"/>
    <property type="match status" value="1"/>
</dbReference>
<dbReference type="Proteomes" id="UP000528608">
    <property type="component" value="Unassembled WGS sequence"/>
</dbReference>
<feature type="region of interest" description="Disordered" evidence="1">
    <location>
        <begin position="209"/>
        <end position="283"/>
    </location>
</feature>
<keyword evidence="2" id="KW-0378">Hydrolase</keyword>
<dbReference type="SUPFAM" id="SSF54001">
    <property type="entry name" value="Cysteine proteinases"/>
    <property type="match status" value="1"/>
</dbReference>
<comment type="caution">
    <text evidence="2">The sequence shown here is derived from an EMBL/GenBank/DDBJ whole genome shotgun (WGS) entry which is preliminary data.</text>
</comment>